<evidence type="ECO:0000313" key="2">
    <source>
        <dbReference type="Proteomes" id="UP000597459"/>
    </source>
</evidence>
<dbReference type="RefSeq" id="WP_166313359.1">
    <property type="nucleotide sequence ID" value="NZ_WOTH01000006.1"/>
</dbReference>
<name>A0A967ECF3_9PROT</name>
<dbReference type="AlphaFoldDB" id="A0A967ECF3"/>
<proteinExistence type="predicted"/>
<dbReference type="Gene3D" id="3.90.550.20">
    <property type="match status" value="1"/>
</dbReference>
<dbReference type="SUPFAM" id="SSF53448">
    <property type="entry name" value="Nucleotide-diphospho-sugar transferases"/>
    <property type="match status" value="1"/>
</dbReference>
<dbReference type="PANTHER" id="PTHR32385:SF15">
    <property type="entry name" value="INOSITOL PHOSPHOCERAMIDE MANNOSYLTRANSFERASE 1"/>
    <property type="match status" value="1"/>
</dbReference>
<dbReference type="GO" id="GO:0000030">
    <property type="term" value="F:mannosyltransferase activity"/>
    <property type="evidence" value="ECO:0007669"/>
    <property type="project" value="TreeGrafter"/>
</dbReference>
<gene>
    <name evidence="1" type="ORF">GOB87_04450</name>
</gene>
<protein>
    <submittedName>
        <fullName evidence="1">Uncharacterized protein</fullName>
    </submittedName>
</protein>
<organism evidence="1 2">
    <name type="scientific">Acetobacter estunensis</name>
    <dbReference type="NCBI Taxonomy" id="104097"/>
    <lineage>
        <taxon>Bacteria</taxon>
        <taxon>Pseudomonadati</taxon>
        <taxon>Pseudomonadota</taxon>
        <taxon>Alphaproteobacteria</taxon>
        <taxon>Acetobacterales</taxon>
        <taxon>Acetobacteraceae</taxon>
        <taxon>Acetobacter</taxon>
    </lineage>
</organism>
<evidence type="ECO:0000313" key="1">
    <source>
        <dbReference type="EMBL" id="NHO53211.1"/>
    </source>
</evidence>
<dbReference type="GO" id="GO:0051999">
    <property type="term" value="P:mannosyl-inositol phosphorylceramide biosynthetic process"/>
    <property type="evidence" value="ECO:0007669"/>
    <property type="project" value="TreeGrafter"/>
</dbReference>
<keyword evidence="2" id="KW-1185">Reference proteome</keyword>
<reference evidence="1" key="1">
    <citation type="submission" date="2019-11" db="EMBL/GenBank/DDBJ databases">
        <title>Description of new Acetobacter species.</title>
        <authorList>
            <person name="Cleenwerck I."/>
            <person name="Sombolestani A.S."/>
        </authorList>
    </citation>
    <scope>NUCLEOTIDE SEQUENCE</scope>
    <source>
        <strain evidence="1">LMG 1626</strain>
    </source>
</reference>
<dbReference type="Proteomes" id="UP000597459">
    <property type="component" value="Unassembled WGS sequence"/>
</dbReference>
<dbReference type="GO" id="GO:0016020">
    <property type="term" value="C:membrane"/>
    <property type="evidence" value="ECO:0007669"/>
    <property type="project" value="GOC"/>
</dbReference>
<dbReference type="EMBL" id="WOTH01000006">
    <property type="protein sequence ID" value="NHO53211.1"/>
    <property type="molecule type" value="Genomic_DNA"/>
</dbReference>
<dbReference type="InterPro" id="IPR029044">
    <property type="entry name" value="Nucleotide-diphossugar_trans"/>
</dbReference>
<dbReference type="InterPro" id="IPR051706">
    <property type="entry name" value="Glycosyltransferase_domain"/>
</dbReference>
<comment type="caution">
    <text evidence="1">The sequence shown here is derived from an EMBL/GenBank/DDBJ whole genome shotgun (WGS) entry which is preliminary data.</text>
</comment>
<dbReference type="PANTHER" id="PTHR32385">
    <property type="entry name" value="MANNOSYL PHOSPHORYLINOSITOL CERAMIDE SYNTHASE"/>
    <property type="match status" value="1"/>
</dbReference>
<accession>A0A967ECF3</accession>
<sequence>MSDTVQSPQLSPSDLANNERAIAYYNEHGCGTVEAAFHLANILHTDRCVAEAARVYHIGYELHSKSPDQHPGAHILLHVSLLCQLKAGLPLSDEDMEALKGLSIPLYNYIAGIRTAWNTGDLVKATRMMGNCYDEFHTGEECDRLYLEVVNRLYQEQMHNGVADARVPSTLIPRKIYMYWDNETPEEVERNFEYHRSLKGLEVKTFNQAEAAQWLYEVYGVEARNLFMGMRHPAEAADFLRVHVIQALGGWWLDADIRIRSEEVFFGRLSQHHSHVFLLTHDCVVHNDFFGSVANSPILGDVLLSLYRNCYLFPSLYIPYKTGPGPFERGLNRTFHADFNRTRALPSMITYDNHVFSEVIEELHVEYKFQGKSWHGVSN</sequence>